<evidence type="ECO:0000256" key="1">
    <source>
        <dbReference type="ARBA" id="ARBA00010641"/>
    </source>
</evidence>
<dbReference type="Proteomes" id="UP000325787">
    <property type="component" value="Chromosome"/>
</dbReference>
<gene>
    <name evidence="9" type="ORF">EKG83_25845</name>
</gene>
<proteinExistence type="inferred from homology"/>
<keyword evidence="4" id="KW-0238">DNA-binding</keyword>
<accession>A0A5Q0H392</accession>
<evidence type="ECO:0000313" key="9">
    <source>
        <dbReference type="EMBL" id="QFZ20385.1"/>
    </source>
</evidence>
<dbReference type="InterPro" id="IPR036388">
    <property type="entry name" value="WH-like_DNA-bd_sf"/>
</dbReference>
<evidence type="ECO:0000256" key="2">
    <source>
        <dbReference type="ARBA" id="ARBA00023015"/>
    </source>
</evidence>
<dbReference type="Pfam" id="PF08281">
    <property type="entry name" value="Sigma70_r4_2"/>
    <property type="match status" value="1"/>
</dbReference>
<reference evidence="10" key="1">
    <citation type="journal article" date="2021" name="Curr. Microbiol.">
        <title>Complete genome of nocamycin-producing strain Saccharothrix syringae NRRL B-16468 reveals the biosynthetic potential for secondary metabolites.</title>
        <authorList>
            <person name="Mo X."/>
            <person name="Yang S."/>
        </authorList>
    </citation>
    <scope>NUCLEOTIDE SEQUENCE [LARGE SCALE GENOMIC DNA]</scope>
    <source>
        <strain evidence="10">ATCC 51364 / DSM 43886 / JCM 6844 / KCTC 9398 / NBRC 14523 / NRRL B-16468 / INA 2240</strain>
    </source>
</reference>
<dbReference type="InterPro" id="IPR014284">
    <property type="entry name" value="RNA_pol_sigma-70_dom"/>
</dbReference>
<sequence length="272" mass="30683">MPHSSMQTVMPQNPEFPPARRRCRRVATAWPHPPGHREHRTHRRFAAGHSGAGHGVARRRTAHGAGACGDGRVVGAPDSGNGAGHSQVNDGYDEDRRDHEQAFEDFYRSHADNLINFAYRMGPTVDSKDVVQEVMTKMLARWSCIEGSPLAYAYVSVRNSVKDRIAEQRRQQPSAEFPEEQLQRALVVSMGDIDTRQRLVELWDRIDRLPERLREAVMLKVCGFDIGQSAEAMNCSRTTVSAYLSRAKQLLRESGYRAGHQSRRRHDDGDDV</sequence>
<dbReference type="Pfam" id="PF04542">
    <property type="entry name" value="Sigma70_r2"/>
    <property type="match status" value="1"/>
</dbReference>
<evidence type="ECO:0000259" key="8">
    <source>
        <dbReference type="Pfam" id="PF08281"/>
    </source>
</evidence>
<dbReference type="SUPFAM" id="SSF88946">
    <property type="entry name" value="Sigma2 domain of RNA polymerase sigma factors"/>
    <property type="match status" value="1"/>
</dbReference>
<dbReference type="KEGG" id="ssyi:EKG83_25845"/>
<dbReference type="InterPro" id="IPR013325">
    <property type="entry name" value="RNA_pol_sigma_r2"/>
</dbReference>
<keyword evidence="10" id="KW-1185">Reference proteome</keyword>
<dbReference type="GO" id="GO:0016987">
    <property type="term" value="F:sigma factor activity"/>
    <property type="evidence" value="ECO:0007669"/>
    <property type="project" value="UniProtKB-KW"/>
</dbReference>
<dbReference type="PANTHER" id="PTHR43133">
    <property type="entry name" value="RNA POLYMERASE ECF-TYPE SIGMA FACTO"/>
    <property type="match status" value="1"/>
</dbReference>
<feature type="region of interest" description="Disordered" evidence="6">
    <location>
        <begin position="61"/>
        <end position="97"/>
    </location>
</feature>
<dbReference type="GO" id="GO:0006352">
    <property type="term" value="P:DNA-templated transcription initiation"/>
    <property type="evidence" value="ECO:0007669"/>
    <property type="project" value="InterPro"/>
</dbReference>
<evidence type="ECO:0000259" key="7">
    <source>
        <dbReference type="Pfam" id="PF04542"/>
    </source>
</evidence>
<dbReference type="InterPro" id="IPR007627">
    <property type="entry name" value="RNA_pol_sigma70_r2"/>
</dbReference>
<dbReference type="Gene3D" id="1.10.1740.10">
    <property type="match status" value="1"/>
</dbReference>
<dbReference type="EMBL" id="CP034550">
    <property type="protein sequence ID" value="QFZ20385.1"/>
    <property type="molecule type" value="Genomic_DNA"/>
</dbReference>
<feature type="domain" description="RNA polymerase sigma-70 region 2" evidence="7">
    <location>
        <begin position="106"/>
        <end position="170"/>
    </location>
</feature>
<dbReference type="NCBIfam" id="TIGR02937">
    <property type="entry name" value="sigma70-ECF"/>
    <property type="match status" value="1"/>
</dbReference>
<evidence type="ECO:0000256" key="5">
    <source>
        <dbReference type="ARBA" id="ARBA00023163"/>
    </source>
</evidence>
<keyword evidence="3" id="KW-0731">Sigma factor</keyword>
<keyword evidence="2" id="KW-0805">Transcription regulation</keyword>
<protein>
    <submittedName>
        <fullName evidence="9">Sigma-70 family RNA polymerase sigma factor</fullName>
    </submittedName>
</protein>
<dbReference type="PANTHER" id="PTHR43133:SF8">
    <property type="entry name" value="RNA POLYMERASE SIGMA FACTOR HI_1459-RELATED"/>
    <property type="match status" value="1"/>
</dbReference>
<organism evidence="9 10">
    <name type="scientific">Saccharothrix syringae</name>
    <name type="common">Nocardiopsis syringae</name>
    <dbReference type="NCBI Taxonomy" id="103733"/>
    <lineage>
        <taxon>Bacteria</taxon>
        <taxon>Bacillati</taxon>
        <taxon>Actinomycetota</taxon>
        <taxon>Actinomycetes</taxon>
        <taxon>Pseudonocardiales</taxon>
        <taxon>Pseudonocardiaceae</taxon>
        <taxon>Saccharothrix</taxon>
    </lineage>
</organism>
<name>A0A5Q0H392_SACSY</name>
<dbReference type="OrthoDB" id="9780326at2"/>
<keyword evidence="5" id="KW-0804">Transcription</keyword>
<comment type="similarity">
    <text evidence="1">Belongs to the sigma-70 factor family. ECF subfamily.</text>
</comment>
<feature type="domain" description="RNA polymerase sigma factor 70 region 4 type 2" evidence="8">
    <location>
        <begin position="200"/>
        <end position="251"/>
    </location>
</feature>
<dbReference type="InterPro" id="IPR039425">
    <property type="entry name" value="RNA_pol_sigma-70-like"/>
</dbReference>
<dbReference type="Gene3D" id="1.10.10.10">
    <property type="entry name" value="Winged helix-like DNA-binding domain superfamily/Winged helix DNA-binding domain"/>
    <property type="match status" value="1"/>
</dbReference>
<evidence type="ECO:0000256" key="6">
    <source>
        <dbReference type="SAM" id="MobiDB-lite"/>
    </source>
</evidence>
<evidence type="ECO:0000256" key="4">
    <source>
        <dbReference type="ARBA" id="ARBA00023125"/>
    </source>
</evidence>
<dbReference type="AlphaFoldDB" id="A0A5Q0H392"/>
<evidence type="ECO:0000256" key="3">
    <source>
        <dbReference type="ARBA" id="ARBA00023082"/>
    </source>
</evidence>
<dbReference type="InterPro" id="IPR013324">
    <property type="entry name" value="RNA_pol_sigma_r3/r4-like"/>
</dbReference>
<dbReference type="InterPro" id="IPR013249">
    <property type="entry name" value="RNA_pol_sigma70_r4_t2"/>
</dbReference>
<dbReference type="SUPFAM" id="SSF88659">
    <property type="entry name" value="Sigma3 and sigma4 domains of RNA polymerase sigma factors"/>
    <property type="match status" value="1"/>
</dbReference>
<evidence type="ECO:0000313" key="10">
    <source>
        <dbReference type="Proteomes" id="UP000325787"/>
    </source>
</evidence>
<dbReference type="GO" id="GO:0003677">
    <property type="term" value="F:DNA binding"/>
    <property type="evidence" value="ECO:0007669"/>
    <property type="project" value="UniProtKB-KW"/>
</dbReference>